<evidence type="ECO:0000313" key="3">
    <source>
        <dbReference type="EMBL" id="ANV98236.1"/>
    </source>
</evidence>
<organism evidence="2 4">
    <name type="scientific">Helicobacter enhydrae</name>
    <dbReference type="NCBI Taxonomy" id="222136"/>
    <lineage>
        <taxon>Bacteria</taxon>
        <taxon>Pseudomonadati</taxon>
        <taxon>Campylobacterota</taxon>
        <taxon>Epsilonproteobacteria</taxon>
        <taxon>Campylobacterales</taxon>
        <taxon>Helicobacteraceae</taxon>
        <taxon>Helicobacter</taxon>
    </lineage>
</organism>
<dbReference type="AlphaFoldDB" id="A0A1B1U4N5"/>
<accession>A0A1B1U4N5</accession>
<name>A0A1B1U4N5_9HELI</name>
<feature type="region of interest" description="Disordered" evidence="1">
    <location>
        <begin position="24"/>
        <end position="59"/>
    </location>
</feature>
<dbReference type="Proteomes" id="UP000092884">
    <property type="component" value="Chromosome"/>
</dbReference>
<proteinExistence type="predicted"/>
<reference evidence="4" key="2">
    <citation type="submission" date="2016-07" db="EMBL/GenBank/DDBJ databases">
        <authorList>
            <person name="Florea S."/>
            <person name="Webb J.S."/>
            <person name="Jaromczyk J."/>
            <person name="Schardl C.L."/>
        </authorList>
    </citation>
    <scope>NUCLEOTIDE SEQUENCE [LARGE SCALE GENOMIC DNA]</scope>
    <source>
        <strain evidence="4">MIT 01-6242</strain>
    </source>
</reference>
<reference evidence="2" key="1">
    <citation type="submission" date="2016-07" db="EMBL/GenBank/DDBJ databases">
        <authorList>
            <person name="Mannion A."/>
            <person name="Shen Z."/>
            <person name="Fox J.G."/>
        </authorList>
    </citation>
    <scope>NUCLEOTIDE SEQUENCE</scope>
    <source>
        <strain evidence="2">MIT 01-6242</strain>
    </source>
</reference>
<gene>
    <name evidence="2" type="ORF">BBW65_02520</name>
    <name evidence="3" type="ORF">BBW65_05245</name>
</gene>
<evidence type="ECO:0000313" key="4">
    <source>
        <dbReference type="Proteomes" id="UP000092884"/>
    </source>
</evidence>
<protein>
    <submittedName>
        <fullName evidence="2">Uncharacterized protein</fullName>
    </submittedName>
</protein>
<keyword evidence="4" id="KW-1185">Reference proteome</keyword>
<sequence>MCKSNLEQDFIKFEKPRIRASFKLRFNNKKSPKEHSPSSQLAKKASKIPESPKSMFLQN</sequence>
<dbReference type="EMBL" id="CP016503">
    <property type="protein sequence ID" value="ANV98236.1"/>
    <property type="molecule type" value="Genomic_DNA"/>
</dbReference>
<dbReference type="KEGG" id="het:BBW65_02520"/>
<evidence type="ECO:0000256" key="1">
    <source>
        <dbReference type="SAM" id="MobiDB-lite"/>
    </source>
</evidence>
<evidence type="ECO:0000313" key="2">
    <source>
        <dbReference type="EMBL" id="ANV97747.1"/>
    </source>
</evidence>
<dbReference type="EMBL" id="CP016503">
    <property type="protein sequence ID" value="ANV97747.1"/>
    <property type="molecule type" value="Genomic_DNA"/>
</dbReference>
<dbReference type="KEGG" id="het:BBW65_05245"/>